<accession>A0A318KEV6</accession>
<organism evidence="2 3">
    <name type="scientific">Nocardia tenerifensis</name>
    <dbReference type="NCBI Taxonomy" id="228006"/>
    <lineage>
        <taxon>Bacteria</taxon>
        <taxon>Bacillati</taxon>
        <taxon>Actinomycetota</taxon>
        <taxon>Actinomycetes</taxon>
        <taxon>Mycobacteriales</taxon>
        <taxon>Nocardiaceae</taxon>
        <taxon>Nocardia</taxon>
    </lineage>
</organism>
<protein>
    <submittedName>
        <fullName evidence="2">Uncharacterized protein</fullName>
    </submittedName>
</protein>
<dbReference type="EMBL" id="QJKF01000015">
    <property type="protein sequence ID" value="PXX58077.1"/>
    <property type="molecule type" value="Genomic_DNA"/>
</dbReference>
<evidence type="ECO:0000256" key="1">
    <source>
        <dbReference type="SAM" id="Phobius"/>
    </source>
</evidence>
<feature type="transmembrane region" description="Helical" evidence="1">
    <location>
        <begin position="21"/>
        <end position="41"/>
    </location>
</feature>
<sequence>MPDLATPTQVAYPWQATARTVFAVLVALASLIPVVAVAGGIDTVPAVAQLIAVCGAVTRILALPAVEDFLSRFLPFLAAGH</sequence>
<dbReference type="RefSeq" id="WP_040742147.1">
    <property type="nucleotide sequence ID" value="NZ_QJKF01000015.1"/>
</dbReference>
<dbReference type="AlphaFoldDB" id="A0A318KEV6"/>
<reference evidence="2 3" key="1">
    <citation type="submission" date="2018-05" db="EMBL/GenBank/DDBJ databases">
        <title>Genomic Encyclopedia of Type Strains, Phase IV (KMG-IV): sequencing the most valuable type-strain genomes for metagenomic binning, comparative biology and taxonomic classification.</title>
        <authorList>
            <person name="Goeker M."/>
        </authorList>
    </citation>
    <scope>NUCLEOTIDE SEQUENCE [LARGE SCALE GENOMIC DNA]</scope>
    <source>
        <strain evidence="2 3">DSM 44704</strain>
    </source>
</reference>
<proteinExistence type="predicted"/>
<evidence type="ECO:0000313" key="3">
    <source>
        <dbReference type="Proteomes" id="UP000247569"/>
    </source>
</evidence>
<name>A0A318KEV6_9NOCA</name>
<feature type="transmembrane region" description="Helical" evidence="1">
    <location>
        <begin position="47"/>
        <end position="66"/>
    </location>
</feature>
<evidence type="ECO:0000313" key="2">
    <source>
        <dbReference type="EMBL" id="PXX58077.1"/>
    </source>
</evidence>
<keyword evidence="1" id="KW-0812">Transmembrane</keyword>
<keyword evidence="1" id="KW-0472">Membrane</keyword>
<dbReference type="Proteomes" id="UP000247569">
    <property type="component" value="Unassembled WGS sequence"/>
</dbReference>
<keyword evidence="1" id="KW-1133">Transmembrane helix</keyword>
<gene>
    <name evidence="2" type="ORF">DFR70_11550</name>
</gene>
<comment type="caution">
    <text evidence="2">The sequence shown here is derived from an EMBL/GenBank/DDBJ whole genome shotgun (WGS) entry which is preliminary data.</text>
</comment>
<keyword evidence="3" id="KW-1185">Reference proteome</keyword>